<dbReference type="SUPFAM" id="SSF56281">
    <property type="entry name" value="Metallo-hydrolase/oxidoreductase"/>
    <property type="match status" value="1"/>
</dbReference>
<dbReference type="InterPro" id="IPR006311">
    <property type="entry name" value="TAT_signal"/>
</dbReference>
<dbReference type="PANTHER" id="PTHR46018">
    <property type="entry name" value="ZINC PHOSPHODIESTERASE ELAC PROTEIN 1"/>
    <property type="match status" value="1"/>
</dbReference>
<evidence type="ECO:0000313" key="5">
    <source>
        <dbReference type="Proteomes" id="UP000189818"/>
    </source>
</evidence>
<dbReference type="STRING" id="439228.SAMN06295920_1098"/>
<dbReference type="CDD" id="cd07719">
    <property type="entry name" value="arylsulfatase_AtsA-like_MBL-fold"/>
    <property type="match status" value="1"/>
</dbReference>
<feature type="chain" id="PRO_5013046764" evidence="2">
    <location>
        <begin position="32"/>
        <end position="337"/>
    </location>
</feature>
<gene>
    <name evidence="4" type="ORF">SAMN06295920_1098</name>
</gene>
<dbReference type="InterPro" id="IPR044094">
    <property type="entry name" value="AtsA-like_MBL-fold"/>
</dbReference>
<proteinExistence type="predicted"/>
<feature type="domain" description="Metallo-beta-lactamase" evidence="3">
    <location>
        <begin position="71"/>
        <end position="302"/>
    </location>
</feature>
<reference evidence="5" key="1">
    <citation type="submission" date="2017-02" db="EMBL/GenBank/DDBJ databases">
        <authorList>
            <person name="Varghese N."/>
            <person name="Submissions S."/>
        </authorList>
    </citation>
    <scope>NUCLEOTIDE SEQUENCE [LARGE SCALE GENOMIC DNA]</scope>
    <source>
        <strain evidence="5">UM2</strain>
    </source>
</reference>
<dbReference type="InterPro" id="IPR001279">
    <property type="entry name" value="Metallo-B-lactamas"/>
</dbReference>
<dbReference type="Proteomes" id="UP000189818">
    <property type="component" value="Unassembled WGS sequence"/>
</dbReference>
<dbReference type="PROSITE" id="PS51318">
    <property type="entry name" value="TAT"/>
    <property type="match status" value="1"/>
</dbReference>
<evidence type="ECO:0000313" key="4">
    <source>
        <dbReference type="EMBL" id="SKB93330.1"/>
    </source>
</evidence>
<dbReference type="PANTHER" id="PTHR46018:SF2">
    <property type="entry name" value="ZINC PHOSPHODIESTERASE ELAC PROTEIN 1"/>
    <property type="match status" value="1"/>
</dbReference>
<organism evidence="4 5">
    <name type="scientific">Rhizorhabdus histidinilytica</name>
    <dbReference type="NCBI Taxonomy" id="439228"/>
    <lineage>
        <taxon>Bacteria</taxon>
        <taxon>Pseudomonadati</taxon>
        <taxon>Pseudomonadota</taxon>
        <taxon>Alphaproteobacteria</taxon>
        <taxon>Sphingomonadales</taxon>
        <taxon>Sphingomonadaceae</taxon>
        <taxon>Rhizorhabdus</taxon>
    </lineage>
</organism>
<protein>
    <submittedName>
        <fullName evidence="4">Ribonuclease BN, tRNA processing enzyme</fullName>
    </submittedName>
</protein>
<keyword evidence="5" id="KW-1185">Reference proteome</keyword>
<name>A0A1T5FB02_9SPHN</name>
<dbReference type="GO" id="GO:0042781">
    <property type="term" value="F:3'-tRNA processing endoribonuclease activity"/>
    <property type="evidence" value="ECO:0007669"/>
    <property type="project" value="TreeGrafter"/>
</dbReference>
<dbReference type="AlphaFoldDB" id="A0A1T5FB02"/>
<sequence length="337" mass="35037">MTAQRVSRRSMLGGIGLAAALAAGGAPAVRAAATASSAATKLYLLGTGGGPMLGGERGMAASALVVGDAVYLIDCGYGACERISRAGLSVAAIGSVFITHNHADHLLDYGSFLFFSWLQGRREELRVYGPPPLRKITDDLLSANALPLHYYKEDMHSPPMPPVRIDEISGAGPVMQDARVRVRSVVVHHPPVEPALAYRFDTADRSVVFSGDTSPSDALIGLARGADILVHEACDVARTIEMMKGAPPPADADARINGAGSSAPQGYDPAKFAEHVLKAHTSVADAARVAAAAGVKTLVLHHLSPGSSKIVPDAAWIAQARPHFAGEIVVAHDGAIL</sequence>
<dbReference type="RefSeq" id="WP_079649611.1">
    <property type="nucleotide sequence ID" value="NZ_FUYM01000009.1"/>
</dbReference>
<dbReference type="EMBL" id="FUYM01000009">
    <property type="protein sequence ID" value="SKB93330.1"/>
    <property type="molecule type" value="Genomic_DNA"/>
</dbReference>
<evidence type="ECO:0000256" key="2">
    <source>
        <dbReference type="SAM" id="SignalP"/>
    </source>
</evidence>
<dbReference type="Pfam" id="PF12706">
    <property type="entry name" value="Lactamase_B_2"/>
    <property type="match status" value="1"/>
</dbReference>
<feature type="signal peptide" evidence="2">
    <location>
        <begin position="1"/>
        <end position="31"/>
    </location>
</feature>
<keyword evidence="1" id="KW-0378">Hydrolase</keyword>
<accession>A0A1T5FB02</accession>
<dbReference type="InterPro" id="IPR036866">
    <property type="entry name" value="RibonucZ/Hydroxyglut_hydro"/>
</dbReference>
<evidence type="ECO:0000256" key="1">
    <source>
        <dbReference type="ARBA" id="ARBA00022801"/>
    </source>
</evidence>
<dbReference type="Gene3D" id="3.60.15.10">
    <property type="entry name" value="Ribonuclease Z/Hydroxyacylglutathione hydrolase-like"/>
    <property type="match status" value="1"/>
</dbReference>
<dbReference type="OrthoDB" id="9803916at2"/>
<evidence type="ECO:0000259" key="3">
    <source>
        <dbReference type="Pfam" id="PF12706"/>
    </source>
</evidence>
<keyword evidence="2" id="KW-0732">Signal</keyword>